<dbReference type="Pfam" id="PF11127">
    <property type="entry name" value="YgaP-like_TM"/>
    <property type="match status" value="1"/>
</dbReference>
<protein>
    <submittedName>
        <fullName evidence="3">Rhodanese family protein</fullName>
    </submittedName>
</protein>
<organism evidence="3 4">
    <name type="scientific">Symbiopectobacterium purcellii</name>
    <dbReference type="NCBI Taxonomy" id="2871826"/>
    <lineage>
        <taxon>Bacteria</taxon>
        <taxon>Pseudomonadati</taxon>
        <taxon>Pseudomonadota</taxon>
        <taxon>Gammaproteobacteria</taxon>
        <taxon>Enterobacterales</taxon>
        <taxon>Enterobacteriaceae</taxon>
    </lineage>
</organism>
<dbReference type="Pfam" id="PF00581">
    <property type="entry name" value="Rhodanese"/>
    <property type="match status" value="1"/>
</dbReference>
<dbReference type="InterPro" id="IPR001763">
    <property type="entry name" value="Rhodanese-like_dom"/>
</dbReference>
<keyword evidence="1" id="KW-0812">Transmembrane</keyword>
<dbReference type="InterPro" id="IPR036873">
    <property type="entry name" value="Rhodanese-like_dom_sf"/>
</dbReference>
<feature type="transmembrane region" description="Helical" evidence="1">
    <location>
        <begin position="119"/>
        <end position="138"/>
    </location>
</feature>
<dbReference type="PROSITE" id="PS50206">
    <property type="entry name" value="RHODANESE_3"/>
    <property type="match status" value="1"/>
</dbReference>
<dbReference type="RefSeq" id="WP_222160310.1">
    <property type="nucleotide sequence ID" value="NZ_CP081864.1"/>
</dbReference>
<dbReference type="EMBL" id="CP081864">
    <property type="protein sequence ID" value="QZN97277.1"/>
    <property type="molecule type" value="Genomic_DNA"/>
</dbReference>
<keyword evidence="4" id="KW-1185">Reference proteome</keyword>
<feature type="transmembrane region" description="Helical" evidence="1">
    <location>
        <begin position="144"/>
        <end position="167"/>
    </location>
</feature>
<reference evidence="3 4" key="1">
    <citation type="submission" date="2021-08" db="EMBL/GenBank/DDBJ databases">
        <title>Culture and genomic analysis of Symbiopectobacterium purcellii sp. nov. gen. nov., isolated from the leafhopper Empoasca decipiens.</title>
        <authorList>
            <person name="Nadal-Jimenez P."/>
            <person name="Siozios S."/>
            <person name="Halliday N."/>
            <person name="Camara M."/>
            <person name="Hurst G.D.D."/>
        </authorList>
    </citation>
    <scope>NUCLEOTIDE SEQUENCE [LARGE SCALE GENOMIC DNA]</scope>
    <source>
        <strain evidence="3 4">SyEd1</strain>
    </source>
</reference>
<dbReference type="InterPro" id="IPR021309">
    <property type="entry name" value="YgaP-like_TM"/>
</dbReference>
<dbReference type="SMART" id="SM00450">
    <property type="entry name" value="RHOD"/>
    <property type="match status" value="1"/>
</dbReference>
<accession>A0ABX9AQ15</accession>
<name>A0ABX9AQ15_9ENTR</name>
<evidence type="ECO:0000259" key="2">
    <source>
        <dbReference type="PROSITE" id="PS50206"/>
    </source>
</evidence>
<keyword evidence="1" id="KW-0472">Membrane</keyword>
<proteinExistence type="predicted"/>
<evidence type="ECO:0000256" key="1">
    <source>
        <dbReference type="SAM" id="Phobius"/>
    </source>
</evidence>
<evidence type="ECO:0000313" key="3">
    <source>
        <dbReference type="EMBL" id="QZN97277.1"/>
    </source>
</evidence>
<evidence type="ECO:0000313" key="4">
    <source>
        <dbReference type="Proteomes" id="UP000825886"/>
    </source>
</evidence>
<dbReference type="SUPFAM" id="SSF52821">
    <property type="entry name" value="Rhodanese/Cell cycle control phosphatase"/>
    <property type="match status" value="1"/>
</dbReference>
<dbReference type="Gene3D" id="3.40.250.10">
    <property type="entry name" value="Rhodanese-like domain"/>
    <property type="match status" value="1"/>
</dbReference>
<sequence>MVTLPYLSPVDARQRQADGALMVDIRQTAEFLRERISQSQLYSLGDQANEPLGITLPVNKTVIFYCLSGARCERYAQQIATLVPGQHAFLLEGGLNAWKKAGLPVDVDRTQPLPVMRQVQIAAGGLTLISVVLGYTLHPAFFSVAGFIGAGLVFAGISGFCGMARLLMHMPWNKRSGLNG</sequence>
<keyword evidence="1" id="KW-1133">Transmembrane helix</keyword>
<feature type="domain" description="Rhodanese" evidence="2">
    <location>
        <begin position="16"/>
        <end position="107"/>
    </location>
</feature>
<dbReference type="Proteomes" id="UP000825886">
    <property type="component" value="Chromosome"/>
</dbReference>
<gene>
    <name evidence="3" type="ORF">K6K13_07985</name>
</gene>
<dbReference type="Gene3D" id="6.10.140.1340">
    <property type="match status" value="1"/>
</dbReference>